<proteinExistence type="predicted"/>
<evidence type="ECO:0000313" key="3">
    <source>
        <dbReference type="Proteomes" id="UP001174909"/>
    </source>
</evidence>
<sequence length="94" mass="10464">MRGNTVILILFLCSLFSFVQCGFHGTIAGSFLTPDNIRYVATTLHPTANIKSRLIHFSAGDDNDLLLEFPLGPQDPRNAYTITIALVNSYYNKK</sequence>
<organism evidence="2 3">
    <name type="scientific">Geodia barretti</name>
    <name type="common">Barrett's horny sponge</name>
    <dbReference type="NCBI Taxonomy" id="519541"/>
    <lineage>
        <taxon>Eukaryota</taxon>
        <taxon>Metazoa</taxon>
        <taxon>Porifera</taxon>
        <taxon>Demospongiae</taxon>
        <taxon>Heteroscleromorpha</taxon>
        <taxon>Tetractinellida</taxon>
        <taxon>Astrophorina</taxon>
        <taxon>Geodiidae</taxon>
        <taxon>Geodia</taxon>
    </lineage>
</organism>
<accession>A0AA35RVN1</accession>
<protein>
    <submittedName>
        <fullName evidence="2">Uncharacterized protein</fullName>
    </submittedName>
</protein>
<dbReference type="AlphaFoldDB" id="A0AA35RVN1"/>
<dbReference type="Proteomes" id="UP001174909">
    <property type="component" value="Unassembled WGS sequence"/>
</dbReference>
<comment type="caution">
    <text evidence="2">The sequence shown here is derived from an EMBL/GenBank/DDBJ whole genome shotgun (WGS) entry which is preliminary data.</text>
</comment>
<dbReference type="EMBL" id="CASHTH010001601">
    <property type="protein sequence ID" value="CAI8017181.1"/>
    <property type="molecule type" value="Genomic_DNA"/>
</dbReference>
<gene>
    <name evidence="2" type="ORF">GBAR_LOCUS10479</name>
</gene>
<evidence type="ECO:0000256" key="1">
    <source>
        <dbReference type="SAM" id="SignalP"/>
    </source>
</evidence>
<reference evidence="2" key="1">
    <citation type="submission" date="2023-03" db="EMBL/GenBank/DDBJ databases">
        <authorList>
            <person name="Steffen K."/>
            <person name="Cardenas P."/>
        </authorList>
    </citation>
    <scope>NUCLEOTIDE SEQUENCE</scope>
</reference>
<name>A0AA35RVN1_GEOBA</name>
<evidence type="ECO:0000313" key="2">
    <source>
        <dbReference type="EMBL" id="CAI8017181.1"/>
    </source>
</evidence>
<feature type="non-terminal residue" evidence="2">
    <location>
        <position position="94"/>
    </location>
</feature>
<keyword evidence="3" id="KW-1185">Reference proteome</keyword>
<feature type="chain" id="PRO_5041442208" evidence="1">
    <location>
        <begin position="22"/>
        <end position="94"/>
    </location>
</feature>
<feature type="signal peptide" evidence="1">
    <location>
        <begin position="1"/>
        <end position="21"/>
    </location>
</feature>
<keyword evidence="1" id="KW-0732">Signal</keyword>